<organism evidence="2 3">
    <name type="scientific">Cordyceps javanica</name>
    <dbReference type="NCBI Taxonomy" id="43265"/>
    <lineage>
        <taxon>Eukaryota</taxon>
        <taxon>Fungi</taxon>
        <taxon>Dikarya</taxon>
        <taxon>Ascomycota</taxon>
        <taxon>Pezizomycotina</taxon>
        <taxon>Sordariomycetes</taxon>
        <taxon>Hypocreomycetidae</taxon>
        <taxon>Hypocreales</taxon>
        <taxon>Cordycipitaceae</taxon>
        <taxon>Cordyceps</taxon>
    </lineage>
</organism>
<evidence type="ECO:0000313" key="2">
    <source>
        <dbReference type="EMBL" id="TQV92072.1"/>
    </source>
</evidence>
<gene>
    <name evidence="2" type="ORF">IF1G_09144</name>
</gene>
<name>A0A545URI1_9HYPO</name>
<evidence type="ECO:0000313" key="3">
    <source>
        <dbReference type="Proteomes" id="UP000315783"/>
    </source>
</evidence>
<dbReference type="EMBL" id="SPUK01000016">
    <property type="protein sequence ID" value="TQV92072.1"/>
    <property type="molecule type" value="Genomic_DNA"/>
</dbReference>
<feature type="region of interest" description="Disordered" evidence="1">
    <location>
        <begin position="52"/>
        <end position="77"/>
    </location>
</feature>
<dbReference type="AlphaFoldDB" id="A0A545URI1"/>
<protein>
    <submittedName>
        <fullName evidence="2">Uncharacterized protein</fullName>
    </submittedName>
</protein>
<comment type="caution">
    <text evidence="2">The sequence shown here is derived from an EMBL/GenBank/DDBJ whole genome shotgun (WGS) entry which is preliminary data.</text>
</comment>
<dbReference type="Proteomes" id="UP000315783">
    <property type="component" value="Unassembled WGS sequence"/>
</dbReference>
<accession>A0A545URI1</accession>
<keyword evidence="3" id="KW-1185">Reference proteome</keyword>
<proteinExistence type="predicted"/>
<evidence type="ECO:0000256" key="1">
    <source>
        <dbReference type="SAM" id="MobiDB-lite"/>
    </source>
</evidence>
<reference evidence="2 3" key="1">
    <citation type="journal article" date="2019" name="Appl. Microbiol. Biotechnol.">
        <title>Genome sequence of Isaria javanica and comparative genome analysis insights into family S53 peptidase evolution in fungal entomopathogens.</title>
        <authorList>
            <person name="Lin R."/>
            <person name="Zhang X."/>
            <person name="Xin B."/>
            <person name="Zou M."/>
            <person name="Gao Y."/>
            <person name="Qin F."/>
            <person name="Hu Q."/>
            <person name="Xie B."/>
            <person name="Cheng X."/>
        </authorList>
    </citation>
    <scope>NUCLEOTIDE SEQUENCE [LARGE SCALE GENOMIC DNA]</scope>
    <source>
        <strain evidence="2 3">IJ1G</strain>
    </source>
</reference>
<sequence>MVFETLAKVASVSSSFSSSYSSSRAFSLTRKKRLFGCASILCVLPQNYRLRSRPGEDEKRKKRKKKLASPLSYPFLPGAAGPKTRTCLPARPPYVVNHHRCCSNQSSETGNYFTHNCPMRP</sequence>